<dbReference type="SUPFAM" id="SSF50998">
    <property type="entry name" value="Quinoprotein alcohol dehydrogenase-like"/>
    <property type="match status" value="1"/>
</dbReference>
<keyword evidence="7" id="KW-1185">Reference proteome</keyword>
<keyword evidence="4" id="KW-0732">Signal</keyword>
<feature type="chain" id="PRO_5011792741" evidence="4">
    <location>
        <begin position="23"/>
        <end position="573"/>
    </location>
</feature>
<gene>
    <name evidence="6" type="ORF">SAMN04487974_102343</name>
</gene>
<dbReference type="GO" id="GO:0016491">
    <property type="term" value="F:oxidoreductase activity"/>
    <property type="evidence" value="ECO:0007669"/>
    <property type="project" value="UniProtKB-KW"/>
</dbReference>
<dbReference type="Pfam" id="PF01011">
    <property type="entry name" value="PQQ"/>
    <property type="match status" value="2"/>
</dbReference>
<dbReference type="EMBL" id="FNCS01000002">
    <property type="protein sequence ID" value="SDG38794.1"/>
    <property type="molecule type" value="Genomic_DNA"/>
</dbReference>
<dbReference type="InterPro" id="IPR018391">
    <property type="entry name" value="PQQ_b-propeller_rpt"/>
</dbReference>
<organism evidence="6 7">
    <name type="scientific">Pelagibacterium luteolum</name>
    <dbReference type="NCBI Taxonomy" id="440168"/>
    <lineage>
        <taxon>Bacteria</taxon>
        <taxon>Pseudomonadati</taxon>
        <taxon>Pseudomonadota</taxon>
        <taxon>Alphaproteobacteria</taxon>
        <taxon>Hyphomicrobiales</taxon>
        <taxon>Devosiaceae</taxon>
        <taxon>Pelagibacterium</taxon>
    </lineage>
</organism>
<dbReference type="Gene3D" id="2.140.10.10">
    <property type="entry name" value="Quinoprotein alcohol dehydrogenase-like superfamily"/>
    <property type="match status" value="1"/>
</dbReference>
<reference evidence="6 7" key="1">
    <citation type="submission" date="2016-10" db="EMBL/GenBank/DDBJ databases">
        <authorList>
            <person name="de Groot N.N."/>
        </authorList>
    </citation>
    <scope>NUCLEOTIDE SEQUENCE [LARGE SCALE GENOMIC DNA]</scope>
    <source>
        <strain evidence="6 7">CGMCC 1.10267</strain>
    </source>
</reference>
<feature type="domain" description="Pyrrolo-quinoline quinone repeat" evidence="5">
    <location>
        <begin position="472"/>
        <end position="534"/>
    </location>
</feature>
<evidence type="ECO:0000256" key="4">
    <source>
        <dbReference type="SAM" id="SignalP"/>
    </source>
</evidence>
<dbReference type="STRING" id="440168.SAMN04487974_102343"/>
<dbReference type="RefSeq" id="WP_090593198.1">
    <property type="nucleotide sequence ID" value="NZ_FNCS01000002.1"/>
</dbReference>
<evidence type="ECO:0000256" key="2">
    <source>
        <dbReference type="ARBA" id="ARBA00008156"/>
    </source>
</evidence>
<evidence type="ECO:0000313" key="6">
    <source>
        <dbReference type="EMBL" id="SDG38794.1"/>
    </source>
</evidence>
<evidence type="ECO:0000313" key="7">
    <source>
        <dbReference type="Proteomes" id="UP000199495"/>
    </source>
</evidence>
<comment type="similarity">
    <text evidence="2">Belongs to the bacterial PQQ dehydrogenase family.</text>
</comment>
<proteinExistence type="inferred from homology"/>
<accession>A0A1G7TUU3</accession>
<keyword evidence="3" id="KW-0560">Oxidoreductase</keyword>
<name>A0A1G7TUU3_9HYPH</name>
<protein>
    <submittedName>
        <fullName evidence="6">Alcohol dehydrogenase (Cytochrome c)</fullName>
    </submittedName>
</protein>
<evidence type="ECO:0000256" key="1">
    <source>
        <dbReference type="ARBA" id="ARBA00001931"/>
    </source>
</evidence>
<dbReference type="OrthoDB" id="9794322at2"/>
<feature type="domain" description="Pyrrolo-quinoline quinone repeat" evidence="5">
    <location>
        <begin position="50"/>
        <end position="356"/>
    </location>
</feature>
<dbReference type="SMART" id="SM00564">
    <property type="entry name" value="PQQ"/>
    <property type="match status" value="4"/>
</dbReference>
<dbReference type="AlphaFoldDB" id="A0A1G7TUU3"/>
<dbReference type="InterPro" id="IPR011047">
    <property type="entry name" value="Quinoprotein_ADH-like_sf"/>
</dbReference>
<dbReference type="InterPro" id="IPR002372">
    <property type="entry name" value="PQQ_rpt_dom"/>
</dbReference>
<sequence>MRRLTTAGVLLLSITATTCIFAQEAAPSDPWSDFVPVTDEILADPADGDWVNWRRTRDSWGHSPLTQITPENVSDLQMAWSWNIEPGTFESTPLIYGGVMYMAGAKDVIQALDATNGDLLWEYKRELPENACGGTSGATRNLAIYGDRIFTSTCDAHVMALDARTGQVVWDVEMESWEDYRVGFSTGPTIVNGMVISGLTDCRVFREERTGCYVVAHEPETGEEIWRTYTVAIEGEEGGDTWGDAPDFLRAGGSVWHPCSYDEEQDVILCSTGQAYPWTSLGRGHTGEALYTNASIALEPSTGEILWYHQFLPGETLDLDDAFEHVFVDVDGQKRFYKIGKSGILWVMDRETGEYIDHREMVYQNVFDVDTETGQAIVREEQIPVDFTTPIFSCPSTAGGKDWHPTAFNPNTRGLYIPMSQSCMNFTAVQVEAVVGGGGTGGVRTFAPMPDVEGQGLLAAVNVDTLEEMWRHEQHAPFLTGVLSTETGLIFAGDLDRYFKAFDAETGEVVWQTRLSQSVQGMPVTYEIDGTQYIAIPTGLGGGSPRAQAALVPDIRIPASGNNLFVFALPDQG</sequence>
<dbReference type="PANTHER" id="PTHR32303">
    <property type="entry name" value="QUINOPROTEIN ALCOHOL DEHYDROGENASE (CYTOCHROME C)"/>
    <property type="match status" value="1"/>
</dbReference>
<dbReference type="PANTHER" id="PTHR32303:SF20">
    <property type="entry name" value="QUINOPROTEIN ETHANOL DEHYDROGENASE"/>
    <property type="match status" value="1"/>
</dbReference>
<feature type="signal peptide" evidence="4">
    <location>
        <begin position="1"/>
        <end position="22"/>
    </location>
</feature>
<dbReference type="Proteomes" id="UP000199495">
    <property type="component" value="Unassembled WGS sequence"/>
</dbReference>
<comment type="cofactor">
    <cofactor evidence="1">
        <name>pyrroloquinoline quinone</name>
        <dbReference type="ChEBI" id="CHEBI:58442"/>
    </cofactor>
</comment>
<evidence type="ECO:0000259" key="5">
    <source>
        <dbReference type="Pfam" id="PF01011"/>
    </source>
</evidence>
<evidence type="ECO:0000256" key="3">
    <source>
        <dbReference type="ARBA" id="ARBA00023002"/>
    </source>
</evidence>